<dbReference type="InterPro" id="IPR036188">
    <property type="entry name" value="FAD/NAD-bd_sf"/>
</dbReference>
<dbReference type="Pfam" id="PF01593">
    <property type="entry name" value="Amino_oxidase"/>
    <property type="match status" value="1"/>
</dbReference>
<protein>
    <submittedName>
        <fullName evidence="2">FAD-dependent oxidoreductase</fullName>
    </submittedName>
</protein>
<dbReference type="Gene3D" id="3.50.50.60">
    <property type="entry name" value="FAD/NAD(P)-binding domain"/>
    <property type="match status" value="1"/>
</dbReference>
<dbReference type="InterPro" id="IPR002937">
    <property type="entry name" value="Amino_oxidase"/>
</dbReference>
<dbReference type="Proteomes" id="UP000619041">
    <property type="component" value="Unassembled WGS sequence"/>
</dbReference>
<accession>A0ABQ1S076</accession>
<reference evidence="3" key="1">
    <citation type="journal article" date="2019" name="Int. J. Syst. Evol. Microbiol.">
        <title>The Global Catalogue of Microorganisms (GCM) 10K type strain sequencing project: providing services to taxonomists for standard genome sequencing and annotation.</title>
        <authorList>
            <consortium name="The Broad Institute Genomics Platform"/>
            <consortium name="The Broad Institute Genome Sequencing Center for Infectious Disease"/>
            <person name="Wu L."/>
            <person name="Ma J."/>
        </authorList>
    </citation>
    <scope>NUCLEOTIDE SEQUENCE [LARGE SCALE GENOMIC DNA]</scope>
    <source>
        <strain evidence="3">CGMCC 1.15959</strain>
    </source>
</reference>
<evidence type="ECO:0000313" key="2">
    <source>
        <dbReference type="EMBL" id="GGD84959.1"/>
    </source>
</evidence>
<comment type="caution">
    <text evidence="2">The sequence shown here is derived from an EMBL/GenBank/DDBJ whole genome shotgun (WGS) entry which is preliminary data.</text>
</comment>
<organism evidence="2 3">
    <name type="scientific">Tsuneonella deserti</name>
    <dbReference type="NCBI Taxonomy" id="2035528"/>
    <lineage>
        <taxon>Bacteria</taxon>
        <taxon>Pseudomonadati</taxon>
        <taxon>Pseudomonadota</taxon>
        <taxon>Alphaproteobacteria</taxon>
        <taxon>Sphingomonadales</taxon>
        <taxon>Erythrobacteraceae</taxon>
        <taxon>Tsuneonella</taxon>
    </lineage>
</organism>
<feature type="domain" description="Amine oxidase" evidence="1">
    <location>
        <begin position="97"/>
        <end position="271"/>
    </location>
</feature>
<proteinExistence type="predicted"/>
<dbReference type="PRINTS" id="PR00419">
    <property type="entry name" value="ADXRDTASE"/>
</dbReference>
<evidence type="ECO:0000259" key="1">
    <source>
        <dbReference type="Pfam" id="PF01593"/>
    </source>
</evidence>
<dbReference type="RefSeq" id="WP_188643324.1">
    <property type="nucleotide sequence ID" value="NZ_BMKL01000001.1"/>
</dbReference>
<dbReference type="Pfam" id="PF13450">
    <property type="entry name" value="NAD_binding_8"/>
    <property type="match status" value="1"/>
</dbReference>
<sequence>MHIAIIGAGIAGLACADGLTAAGHSVALFDKARGAGGRMSTRRLQTPAGEVAVDHGAQYFTVRDTEFSRQVAVWANLGLAEPWPIAGPDAWVGVPRMNSVVGEMARRHDVTWNCVVQGLVRDQGRFHLACQTGQRGPFDAAVLAIPAEQAAVILSLHDLEMTRLALGARSQPCWAAMFAFEPPLADLPGALRSSGAIAWAAGNKSRPGRTGPEAWVVQASPGWSRERLDWRAEHVAQVLLEEFSLITGSDNLHPIAGQAHLWRYALSAGTGDGALWNPALRLGVCGDWLLGPRVECAWMSGRLLAGKMSARPEEARQSVSLTSVTCDQ</sequence>
<dbReference type="EMBL" id="BMKL01000001">
    <property type="protein sequence ID" value="GGD84959.1"/>
    <property type="molecule type" value="Genomic_DNA"/>
</dbReference>
<dbReference type="PANTHER" id="PTHR16128:SF5">
    <property type="entry name" value="FAD_NAD(P)-BINDING OXIDOREDUCTASE FAMILY PROTEIN"/>
    <property type="match status" value="1"/>
</dbReference>
<dbReference type="SUPFAM" id="SSF51905">
    <property type="entry name" value="FAD/NAD(P)-binding domain"/>
    <property type="match status" value="1"/>
</dbReference>
<name>A0ABQ1S076_9SPHN</name>
<gene>
    <name evidence="2" type="ORF">GCM10011515_00850</name>
</gene>
<dbReference type="PANTHER" id="PTHR16128">
    <property type="entry name" value="FAD/NAD(P)-BINDING OXIDOREDUCTASE FAMILY PROTEIN"/>
    <property type="match status" value="1"/>
</dbReference>
<keyword evidence="3" id="KW-1185">Reference proteome</keyword>
<evidence type="ECO:0000313" key="3">
    <source>
        <dbReference type="Proteomes" id="UP000619041"/>
    </source>
</evidence>
<dbReference type="Gene3D" id="3.90.660.10">
    <property type="match status" value="1"/>
</dbReference>